<dbReference type="EMBL" id="FRAE01000008">
    <property type="protein sequence ID" value="SHJ62546.1"/>
    <property type="molecule type" value="Genomic_DNA"/>
</dbReference>
<gene>
    <name evidence="2" type="ORF">SAMN02744037_00480</name>
</gene>
<dbReference type="SUPFAM" id="SSF55681">
    <property type="entry name" value="Class II aaRS and biotin synthetases"/>
    <property type="match status" value="1"/>
</dbReference>
<organism evidence="2 3">
    <name type="scientific">Tepidibacter formicigenes DSM 15518</name>
    <dbReference type="NCBI Taxonomy" id="1123349"/>
    <lineage>
        <taxon>Bacteria</taxon>
        <taxon>Bacillati</taxon>
        <taxon>Bacillota</taxon>
        <taxon>Clostridia</taxon>
        <taxon>Peptostreptococcales</taxon>
        <taxon>Peptostreptococcaceae</taxon>
        <taxon>Tepidibacter</taxon>
    </lineage>
</organism>
<proteinExistence type="predicted"/>
<dbReference type="PANTHER" id="PTHR43679">
    <property type="entry name" value="OCTANOYLTRANSFERASE LIPM-RELATED"/>
    <property type="match status" value="1"/>
</dbReference>
<feature type="domain" description="BPL/LPL catalytic" evidence="1">
    <location>
        <begin position="31"/>
        <end position="242"/>
    </location>
</feature>
<name>A0A1M6KUC9_9FIRM</name>
<keyword evidence="2" id="KW-0436">Ligase</keyword>
<dbReference type="PANTHER" id="PTHR43679:SF2">
    <property type="entry name" value="OCTANOYL-[GCVH]:PROTEIN N-OCTANOYLTRANSFERASE"/>
    <property type="match status" value="1"/>
</dbReference>
<dbReference type="RefSeq" id="WP_084605417.1">
    <property type="nucleotide sequence ID" value="NZ_FRAE01000008.1"/>
</dbReference>
<dbReference type="Proteomes" id="UP000242497">
    <property type="component" value="Unassembled WGS sequence"/>
</dbReference>
<reference evidence="3" key="1">
    <citation type="submission" date="2016-11" db="EMBL/GenBank/DDBJ databases">
        <authorList>
            <person name="Varghese N."/>
            <person name="Submissions S."/>
        </authorList>
    </citation>
    <scope>NUCLEOTIDE SEQUENCE [LARGE SCALE GENOMIC DNA]</scope>
    <source>
        <strain evidence="3">DSM 15518</strain>
    </source>
</reference>
<dbReference type="Gene3D" id="3.30.930.10">
    <property type="entry name" value="Bira Bifunctional Protein, Domain 2"/>
    <property type="match status" value="1"/>
</dbReference>
<keyword evidence="3" id="KW-1185">Reference proteome</keyword>
<evidence type="ECO:0000313" key="2">
    <source>
        <dbReference type="EMBL" id="SHJ62546.1"/>
    </source>
</evidence>
<evidence type="ECO:0000313" key="3">
    <source>
        <dbReference type="Proteomes" id="UP000242497"/>
    </source>
</evidence>
<dbReference type="PROSITE" id="PS51733">
    <property type="entry name" value="BPL_LPL_CATALYTIC"/>
    <property type="match status" value="1"/>
</dbReference>
<dbReference type="InterPro" id="IPR050664">
    <property type="entry name" value="Octanoyltrans_LipM/LipL"/>
</dbReference>
<accession>A0A1M6KUC9</accession>
<sequence length="271" mass="31237">MEKWRVIKNETYDAYMNMAIDEAIMTAYSEGKVDPTLRFYTWNPACISIGYFQKLEKEIDLNKCKELNIDYVRRSTGGRAVLHDDELTYSIVVSENHPLMNGGITKSYKFISEGLCKGLNLCGIKTDELSRGERIGRDNLSSACFNAHSAYEITINNKKVVGSAQTRKDGIILQHGSIILNFDVNKLFSVIKIDDERKKERLIRFTANKASGIKNETRIKIDINILQENIVKALKEHFKVEFYECNLTEYEISIANELYKKYSSDDWNKKR</sequence>
<dbReference type="GO" id="GO:0016740">
    <property type="term" value="F:transferase activity"/>
    <property type="evidence" value="ECO:0007669"/>
    <property type="project" value="UniProtKB-ARBA"/>
</dbReference>
<protein>
    <submittedName>
        <fullName evidence="2">Lipoate-protein ligase A</fullName>
    </submittedName>
</protein>
<dbReference type="GO" id="GO:0009249">
    <property type="term" value="P:protein lipoylation"/>
    <property type="evidence" value="ECO:0007669"/>
    <property type="project" value="UniProtKB-ARBA"/>
</dbReference>
<evidence type="ECO:0000259" key="1">
    <source>
        <dbReference type="PROSITE" id="PS51733"/>
    </source>
</evidence>
<dbReference type="STRING" id="1123349.SAMN02744037_00480"/>
<dbReference type="AlphaFoldDB" id="A0A1M6KUC9"/>
<dbReference type="CDD" id="cd16443">
    <property type="entry name" value="LplA"/>
    <property type="match status" value="1"/>
</dbReference>
<dbReference type="InterPro" id="IPR045864">
    <property type="entry name" value="aa-tRNA-synth_II/BPL/LPL"/>
</dbReference>
<dbReference type="InterPro" id="IPR004143">
    <property type="entry name" value="BPL_LPL_catalytic"/>
</dbReference>
<dbReference type="GO" id="GO:0016874">
    <property type="term" value="F:ligase activity"/>
    <property type="evidence" value="ECO:0007669"/>
    <property type="project" value="UniProtKB-KW"/>
</dbReference>
<dbReference type="GO" id="GO:0140096">
    <property type="term" value="F:catalytic activity, acting on a protein"/>
    <property type="evidence" value="ECO:0007669"/>
    <property type="project" value="UniProtKB-ARBA"/>
</dbReference>
<dbReference type="Pfam" id="PF21948">
    <property type="entry name" value="LplA-B_cat"/>
    <property type="match status" value="1"/>
</dbReference>